<keyword evidence="7 11" id="KW-0133">Cell shape</keyword>
<dbReference type="PANTHER" id="PTHR23135:SF4">
    <property type="entry name" value="UDP-N-ACETYLMURAMOYL-L-ALANYL-D-GLUTAMATE--2,6-DIAMINOPIMELATE LIGASE MURE HOMOLOG, CHLOROPLASTIC"/>
    <property type="match status" value="1"/>
</dbReference>
<comment type="pathway">
    <text evidence="11 12">Cell wall biogenesis; peptidoglycan biosynthesis.</text>
</comment>
<dbReference type="InterPro" id="IPR004101">
    <property type="entry name" value="Mur_ligase_C"/>
</dbReference>
<dbReference type="SUPFAM" id="SSF53244">
    <property type="entry name" value="MurD-like peptide ligases, peptide-binding domain"/>
    <property type="match status" value="1"/>
</dbReference>
<keyword evidence="11" id="KW-0460">Magnesium</keyword>
<feature type="domain" description="Mur ligase C-terminal" evidence="14">
    <location>
        <begin position="337"/>
        <end position="463"/>
    </location>
</feature>
<feature type="binding site" evidence="11">
    <location>
        <position position="31"/>
    </location>
    <ligand>
        <name>UDP-N-acetyl-alpha-D-muramoyl-L-alanyl-D-glutamate</name>
        <dbReference type="ChEBI" id="CHEBI:83900"/>
    </ligand>
</feature>
<reference evidence="17 19" key="2">
    <citation type="submission" date="2018-04" db="EMBL/GenBank/DDBJ databases">
        <title>Genomic Encyclopedia of Type Strains, Phase IV (KMG-IV): sequencing the most valuable type-strain genomes for metagenomic binning, comparative biology and taxonomic classification.</title>
        <authorList>
            <person name="Goeker M."/>
        </authorList>
    </citation>
    <scope>NUCLEOTIDE SEQUENCE [LARGE SCALE GENOMIC DNA]</scope>
    <source>
        <strain evidence="17 19">DSM 28688</strain>
    </source>
</reference>
<comment type="catalytic activity">
    <reaction evidence="11">
        <text>UDP-N-acetyl-alpha-D-muramoyl-L-alanyl-D-glutamate + meso-2,6-diaminopimelate + ATP = UDP-N-acetyl-alpha-D-muramoyl-L-alanyl-gamma-D-glutamyl-meso-2,6-diaminopimelate + ADP + phosphate + H(+)</text>
        <dbReference type="Rhea" id="RHEA:23676"/>
        <dbReference type="ChEBI" id="CHEBI:15378"/>
        <dbReference type="ChEBI" id="CHEBI:30616"/>
        <dbReference type="ChEBI" id="CHEBI:43474"/>
        <dbReference type="ChEBI" id="CHEBI:57791"/>
        <dbReference type="ChEBI" id="CHEBI:83900"/>
        <dbReference type="ChEBI" id="CHEBI:83905"/>
        <dbReference type="ChEBI" id="CHEBI:456216"/>
        <dbReference type="EC" id="6.3.2.13"/>
    </reaction>
</comment>
<feature type="binding site" evidence="11">
    <location>
        <begin position="157"/>
        <end position="158"/>
    </location>
    <ligand>
        <name>UDP-N-acetyl-alpha-D-muramoyl-L-alanyl-D-glutamate</name>
        <dbReference type="ChEBI" id="CHEBI:83900"/>
    </ligand>
</feature>
<dbReference type="NCBIfam" id="NF001124">
    <property type="entry name" value="PRK00139.1-2"/>
    <property type="match status" value="1"/>
</dbReference>
<dbReference type="NCBIfam" id="TIGR01085">
    <property type="entry name" value="murE"/>
    <property type="match status" value="1"/>
</dbReference>
<feature type="binding site" evidence="11">
    <location>
        <position position="461"/>
    </location>
    <ligand>
        <name>meso-2,6-diaminopimelate</name>
        <dbReference type="ChEBI" id="CHEBI:57791"/>
    </ligand>
</feature>
<organism evidence="16 18">
    <name type="scientific">Tamilnaduibacter salinus</name>
    <dbReference type="NCBI Taxonomy" id="1484056"/>
    <lineage>
        <taxon>Bacteria</taxon>
        <taxon>Pseudomonadati</taxon>
        <taxon>Pseudomonadota</taxon>
        <taxon>Gammaproteobacteria</taxon>
        <taxon>Pseudomonadales</taxon>
        <taxon>Marinobacteraceae</taxon>
        <taxon>Tamilnaduibacter</taxon>
    </lineage>
</organism>
<keyword evidence="18" id="KW-1185">Reference proteome</keyword>
<evidence type="ECO:0000256" key="7">
    <source>
        <dbReference type="ARBA" id="ARBA00022960"/>
    </source>
</evidence>
<evidence type="ECO:0000256" key="4">
    <source>
        <dbReference type="ARBA" id="ARBA00022618"/>
    </source>
</evidence>
<evidence type="ECO:0000256" key="5">
    <source>
        <dbReference type="ARBA" id="ARBA00022741"/>
    </source>
</evidence>
<dbReference type="Pfam" id="PF08245">
    <property type="entry name" value="Mur_ligase_M"/>
    <property type="match status" value="1"/>
</dbReference>
<evidence type="ECO:0000313" key="19">
    <source>
        <dbReference type="Proteomes" id="UP000245887"/>
    </source>
</evidence>
<dbReference type="GO" id="GO:0008765">
    <property type="term" value="F:UDP-N-acetylmuramoylalanyl-D-glutamate-2,6-diaminopimelate ligase activity"/>
    <property type="evidence" value="ECO:0007669"/>
    <property type="project" value="UniProtKB-UniRule"/>
</dbReference>
<dbReference type="Pfam" id="PF01225">
    <property type="entry name" value="Mur_ligase"/>
    <property type="match status" value="1"/>
</dbReference>
<dbReference type="PANTHER" id="PTHR23135">
    <property type="entry name" value="MUR LIGASE FAMILY MEMBER"/>
    <property type="match status" value="1"/>
</dbReference>
<keyword evidence="4 11" id="KW-0132">Cell division</keyword>
<protein>
    <recommendedName>
        <fullName evidence="11">UDP-N-acetylmuramoyl-L-alanyl-D-glutamate--2,6-diaminopimelate ligase</fullName>
        <ecNumber evidence="11">6.3.2.13</ecNumber>
    </recommendedName>
    <alternativeName>
        <fullName evidence="11">Meso-A2pm-adding enzyme</fullName>
    </alternativeName>
    <alternativeName>
        <fullName evidence="11">Meso-diaminopimelate-adding enzyme</fullName>
    </alternativeName>
    <alternativeName>
        <fullName evidence="11">UDP-MurNAc-L-Ala-D-Glu:meso-diaminopimelate ligase</fullName>
    </alternativeName>
    <alternativeName>
        <fullName evidence="11">UDP-MurNAc-tripeptide synthetase</fullName>
    </alternativeName>
    <alternativeName>
        <fullName evidence="11">UDP-N-acetylmuramyl-tripeptide synthetase</fullName>
    </alternativeName>
</protein>
<evidence type="ECO:0000259" key="14">
    <source>
        <dbReference type="Pfam" id="PF02875"/>
    </source>
</evidence>
<evidence type="ECO:0000256" key="2">
    <source>
        <dbReference type="ARBA" id="ARBA00022490"/>
    </source>
</evidence>
<keyword evidence="6 11" id="KW-0067">ATP-binding</keyword>
<dbReference type="InterPro" id="IPR036615">
    <property type="entry name" value="Mur_ligase_C_dom_sf"/>
</dbReference>
<comment type="cofactor">
    <cofactor evidence="11">
        <name>Mg(2+)</name>
        <dbReference type="ChEBI" id="CHEBI:18420"/>
    </cofactor>
</comment>
<dbReference type="InterPro" id="IPR035911">
    <property type="entry name" value="MurE/MurF_N"/>
</dbReference>
<evidence type="ECO:0000256" key="9">
    <source>
        <dbReference type="ARBA" id="ARBA00023306"/>
    </source>
</evidence>
<comment type="similarity">
    <text evidence="1 11">Belongs to the MurCDEF family. MurE subfamily.</text>
</comment>
<name>A0A2A2I426_9GAMM</name>
<dbReference type="HAMAP" id="MF_00208">
    <property type="entry name" value="MurE"/>
    <property type="match status" value="1"/>
</dbReference>
<feature type="domain" description="Mur ligase N-terminal catalytic" evidence="13">
    <location>
        <begin position="23"/>
        <end position="100"/>
    </location>
</feature>
<evidence type="ECO:0000313" key="16">
    <source>
        <dbReference type="EMBL" id="PAV26044.1"/>
    </source>
</evidence>
<dbReference type="InterPro" id="IPR000713">
    <property type="entry name" value="Mur_ligase_N"/>
</dbReference>
<dbReference type="GO" id="GO:0008360">
    <property type="term" value="P:regulation of cell shape"/>
    <property type="evidence" value="ECO:0007669"/>
    <property type="project" value="UniProtKB-KW"/>
</dbReference>
<dbReference type="SUPFAM" id="SSF53623">
    <property type="entry name" value="MurD-like peptide ligases, catalytic domain"/>
    <property type="match status" value="1"/>
</dbReference>
<dbReference type="Pfam" id="PF02875">
    <property type="entry name" value="Mur_ligase_C"/>
    <property type="match status" value="1"/>
</dbReference>
<feature type="binding site" evidence="11">
    <location>
        <position position="184"/>
    </location>
    <ligand>
        <name>UDP-N-acetyl-alpha-D-muramoyl-L-alanyl-D-glutamate</name>
        <dbReference type="ChEBI" id="CHEBI:83900"/>
    </ligand>
</feature>
<feature type="binding site" evidence="11">
    <location>
        <position position="386"/>
    </location>
    <ligand>
        <name>meso-2,6-diaminopimelate</name>
        <dbReference type="ChEBI" id="CHEBI:57791"/>
    </ligand>
</feature>
<dbReference type="Gene3D" id="3.40.1190.10">
    <property type="entry name" value="Mur-like, catalytic domain"/>
    <property type="match status" value="1"/>
</dbReference>
<evidence type="ECO:0000256" key="10">
    <source>
        <dbReference type="ARBA" id="ARBA00023316"/>
    </source>
</evidence>
<dbReference type="GO" id="GO:0009252">
    <property type="term" value="P:peptidoglycan biosynthetic process"/>
    <property type="evidence" value="ECO:0007669"/>
    <property type="project" value="UniProtKB-UniRule"/>
</dbReference>
<comment type="function">
    <text evidence="11">Catalyzes the addition of meso-diaminopimelic acid to the nucleotide precursor UDP-N-acetylmuramoyl-L-alanyl-D-glutamate (UMAG) in the biosynthesis of bacterial cell-wall peptidoglycan.</text>
</comment>
<dbReference type="OrthoDB" id="9800958at2"/>
<dbReference type="GO" id="GO:0051301">
    <property type="term" value="P:cell division"/>
    <property type="evidence" value="ECO:0007669"/>
    <property type="project" value="UniProtKB-KW"/>
</dbReference>
<evidence type="ECO:0000256" key="6">
    <source>
        <dbReference type="ARBA" id="ARBA00022840"/>
    </source>
</evidence>
<feature type="short sequence motif" description="Meso-diaminopimelate recognition motif" evidence="11">
    <location>
        <begin position="410"/>
        <end position="413"/>
    </location>
</feature>
<feature type="modified residue" description="N6-carboxylysine" evidence="11">
    <location>
        <position position="224"/>
    </location>
</feature>
<reference evidence="16 18" key="1">
    <citation type="submission" date="2017-07" db="EMBL/GenBank/DDBJ databases">
        <title>Tamlnaduibacter salinus (Mi-7) genome sequencing.</title>
        <authorList>
            <person name="Verma A."/>
            <person name="Krishnamurthi S."/>
        </authorList>
    </citation>
    <scope>NUCLEOTIDE SEQUENCE [LARGE SCALE GENOMIC DNA]</scope>
    <source>
        <strain evidence="16 18">Mi-7</strain>
    </source>
</reference>
<accession>A0A2A2I426</accession>
<keyword evidence="10 11" id="KW-0961">Cell wall biogenesis/degradation</keyword>
<dbReference type="Proteomes" id="UP000218332">
    <property type="component" value="Unassembled WGS sequence"/>
</dbReference>
<dbReference type="PROSITE" id="PS01011">
    <property type="entry name" value="FOLYLPOLYGLU_SYNT_1"/>
    <property type="match status" value="1"/>
</dbReference>
<evidence type="ECO:0000256" key="11">
    <source>
        <dbReference type="HAMAP-Rule" id="MF_00208"/>
    </source>
</evidence>
<dbReference type="Gene3D" id="3.40.1390.10">
    <property type="entry name" value="MurE/MurF, N-terminal domain"/>
    <property type="match status" value="1"/>
</dbReference>
<dbReference type="Gene3D" id="3.90.190.20">
    <property type="entry name" value="Mur ligase, C-terminal domain"/>
    <property type="match status" value="1"/>
</dbReference>
<dbReference type="NCBIfam" id="NF001126">
    <property type="entry name" value="PRK00139.1-4"/>
    <property type="match status" value="1"/>
</dbReference>
<comment type="caution">
    <text evidence="16">The sequence shown here is derived from an EMBL/GenBank/DDBJ whole genome shotgun (WGS) entry which is preliminary data.</text>
</comment>
<comment type="PTM">
    <text evidence="11">Carboxylation is probably crucial for Mg(2+) binding and, consequently, for the gamma-phosphate positioning of ATP.</text>
</comment>
<comment type="subcellular location">
    <subcellularLocation>
        <location evidence="11 12">Cytoplasm</location>
    </subcellularLocation>
</comment>
<dbReference type="UniPathway" id="UPA00219"/>
<dbReference type="GO" id="GO:0004326">
    <property type="term" value="F:tetrahydrofolylpolyglutamate synthase activity"/>
    <property type="evidence" value="ECO:0007669"/>
    <property type="project" value="InterPro"/>
</dbReference>
<evidence type="ECO:0000256" key="1">
    <source>
        <dbReference type="ARBA" id="ARBA00005898"/>
    </source>
</evidence>
<sequence length="494" mass="52974">MYLASLSELLHPVVDVPSVFDVTVHGLTSDSRDVQPGDAFVALPGARTSADQYMDDAIHRGAVAVLLAGGNAGRCREHHGALVVDIPDLRRHLGWIADRFFQSPSRALDVIGVTGTNGKTSVTHYISQLLSHAGHDCGVVGTLGYGMPGHLKPATHTTPDVIRINEALDGIRERGGKAAAMEVSSHALDQGRVNNLTIRGAVLTNLSRDHLDYHGSMEAYGEAKALLFHRESVDFAVLNFDDPFGRQLYSQLDGQCDRVRYTLHEPQTELWLTRYAAHIDGFEAQLDGDWGAFELTVPLMGRFNVSNALAAVATALSLGLSVDAVRTAAARLVAPPGRLESFAGASGVRVVVDYAHTADALRNALEALRDHVEGTLWCVFGCGGDRDAGKRPDMAREAEAVADRVLVTDDNPRNEDPEAITNDILAGFGNPAAVTVIHDREAAIRDAVMNAQPGDVVLVAGKGHETTQEVAGEHRYFSDASVVRQVLVDREGAA</sequence>
<dbReference type="GO" id="GO:0000287">
    <property type="term" value="F:magnesium ion binding"/>
    <property type="evidence" value="ECO:0007669"/>
    <property type="project" value="UniProtKB-UniRule"/>
</dbReference>
<keyword evidence="9 11" id="KW-0131">Cell cycle</keyword>
<evidence type="ECO:0000256" key="8">
    <source>
        <dbReference type="ARBA" id="ARBA00022984"/>
    </source>
</evidence>
<dbReference type="InterPro" id="IPR018109">
    <property type="entry name" value="Folylpolyglutamate_synth_CS"/>
</dbReference>
<evidence type="ECO:0000259" key="15">
    <source>
        <dbReference type="Pfam" id="PF08245"/>
    </source>
</evidence>
<feature type="binding site" evidence="11">
    <location>
        <position position="465"/>
    </location>
    <ligand>
        <name>meso-2,6-diaminopimelate</name>
        <dbReference type="ChEBI" id="CHEBI:57791"/>
    </ligand>
</feature>
<dbReference type="InterPro" id="IPR013221">
    <property type="entry name" value="Mur_ligase_cen"/>
</dbReference>
<evidence type="ECO:0000256" key="12">
    <source>
        <dbReference type="RuleBase" id="RU004135"/>
    </source>
</evidence>
<evidence type="ECO:0000313" key="18">
    <source>
        <dbReference type="Proteomes" id="UP000218332"/>
    </source>
</evidence>
<keyword evidence="5 11" id="KW-0547">Nucleotide-binding</keyword>
<dbReference type="AlphaFoldDB" id="A0A2A2I426"/>
<dbReference type="EMBL" id="NMPM01000041">
    <property type="protein sequence ID" value="PAV26044.1"/>
    <property type="molecule type" value="Genomic_DNA"/>
</dbReference>
<dbReference type="RefSeq" id="WP_095610936.1">
    <property type="nucleotide sequence ID" value="NZ_NMPM01000041.1"/>
</dbReference>
<feature type="binding site" evidence="11">
    <location>
        <begin position="410"/>
        <end position="413"/>
    </location>
    <ligand>
        <name>meso-2,6-diaminopimelate</name>
        <dbReference type="ChEBI" id="CHEBI:57791"/>
    </ligand>
</feature>
<keyword evidence="3 11" id="KW-0436">Ligase</keyword>
<keyword evidence="8 11" id="KW-0573">Peptidoglycan synthesis</keyword>
<dbReference type="GO" id="GO:0005524">
    <property type="term" value="F:ATP binding"/>
    <property type="evidence" value="ECO:0007669"/>
    <property type="project" value="UniProtKB-UniRule"/>
</dbReference>
<feature type="binding site" evidence="11">
    <location>
        <position position="190"/>
    </location>
    <ligand>
        <name>UDP-N-acetyl-alpha-D-muramoyl-L-alanyl-D-glutamate</name>
        <dbReference type="ChEBI" id="CHEBI:83900"/>
    </ligand>
</feature>
<dbReference type="InterPro" id="IPR036565">
    <property type="entry name" value="Mur-like_cat_sf"/>
</dbReference>
<dbReference type="EC" id="6.3.2.13" evidence="11"/>
<feature type="binding site" evidence="11">
    <location>
        <begin position="115"/>
        <end position="121"/>
    </location>
    <ligand>
        <name>ATP</name>
        <dbReference type="ChEBI" id="CHEBI:30616"/>
    </ligand>
</feature>
<dbReference type="InterPro" id="IPR005761">
    <property type="entry name" value="UDP-N-AcMur-Glu-dNH2Pim_ligase"/>
</dbReference>
<evidence type="ECO:0000256" key="3">
    <source>
        <dbReference type="ARBA" id="ARBA00022598"/>
    </source>
</evidence>
<evidence type="ECO:0000259" key="13">
    <source>
        <dbReference type="Pfam" id="PF01225"/>
    </source>
</evidence>
<proteinExistence type="inferred from homology"/>
<feature type="binding site" evidence="11">
    <location>
        <position position="192"/>
    </location>
    <ligand>
        <name>UDP-N-acetyl-alpha-D-muramoyl-L-alanyl-D-glutamate</name>
        <dbReference type="ChEBI" id="CHEBI:83900"/>
    </ligand>
</feature>
<dbReference type="GO" id="GO:0071555">
    <property type="term" value="P:cell wall organization"/>
    <property type="evidence" value="ECO:0007669"/>
    <property type="project" value="UniProtKB-KW"/>
</dbReference>
<evidence type="ECO:0000313" key="17">
    <source>
        <dbReference type="EMBL" id="PVY78821.1"/>
    </source>
</evidence>
<dbReference type="Proteomes" id="UP000245887">
    <property type="component" value="Unassembled WGS sequence"/>
</dbReference>
<dbReference type="EMBL" id="QEKQ01000001">
    <property type="protein sequence ID" value="PVY78821.1"/>
    <property type="molecule type" value="Genomic_DNA"/>
</dbReference>
<keyword evidence="2 11" id="KW-0963">Cytoplasm</keyword>
<comment type="caution">
    <text evidence="11">Lacks conserved residue(s) required for the propagation of feature annotation.</text>
</comment>
<dbReference type="GO" id="GO:0005737">
    <property type="term" value="C:cytoplasm"/>
    <property type="evidence" value="ECO:0007669"/>
    <property type="project" value="UniProtKB-SubCell"/>
</dbReference>
<dbReference type="SUPFAM" id="SSF63418">
    <property type="entry name" value="MurE/MurF N-terminal domain"/>
    <property type="match status" value="1"/>
</dbReference>
<gene>
    <name evidence="11" type="primary">murE</name>
    <name evidence="17" type="ORF">C8D92_10124</name>
    <name evidence="16" type="ORF">CF392_08015</name>
</gene>
<feature type="domain" description="Mur ligase central" evidence="15">
    <location>
        <begin position="113"/>
        <end position="315"/>
    </location>
</feature>